<evidence type="ECO:0000313" key="15">
    <source>
        <dbReference type="EMBL" id="CAK1593649.1"/>
    </source>
</evidence>
<keyword evidence="16" id="KW-1185">Reference proteome</keyword>
<dbReference type="InterPro" id="IPR000477">
    <property type="entry name" value="RT_dom"/>
</dbReference>
<feature type="domain" description="Integrase catalytic" evidence="14">
    <location>
        <begin position="1150"/>
        <end position="1307"/>
    </location>
</feature>
<evidence type="ECO:0000259" key="13">
    <source>
        <dbReference type="PROSITE" id="PS50878"/>
    </source>
</evidence>
<dbReference type="CDD" id="cd09274">
    <property type="entry name" value="RNase_HI_RT_Ty3"/>
    <property type="match status" value="1"/>
</dbReference>
<dbReference type="GO" id="GO:0003677">
    <property type="term" value="F:DNA binding"/>
    <property type="evidence" value="ECO:0007669"/>
    <property type="project" value="UniProtKB-KW"/>
</dbReference>
<dbReference type="Proteomes" id="UP001314205">
    <property type="component" value="Unassembled WGS sequence"/>
</dbReference>
<keyword evidence="11" id="KW-0863">Zinc-finger</keyword>
<evidence type="ECO:0000259" key="12">
    <source>
        <dbReference type="PROSITE" id="PS50158"/>
    </source>
</evidence>
<dbReference type="Gene3D" id="3.30.70.270">
    <property type="match status" value="2"/>
</dbReference>
<feature type="domain" description="CCHC-type" evidence="12">
    <location>
        <begin position="242"/>
        <end position="259"/>
    </location>
</feature>
<keyword evidence="11" id="KW-0862">Zinc</keyword>
<gene>
    <name evidence="15" type="ORF">PARMNEM_LOCUS13402</name>
</gene>
<evidence type="ECO:0000259" key="14">
    <source>
        <dbReference type="PROSITE" id="PS50994"/>
    </source>
</evidence>
<name>A0AAV1LHY2_9NEOP</name>
<dbReference type="InterPro" id="IPR043502">
    <property type="entry name" value="DNA/RNA_pol_sf"/>
</dbReference>
<dbReference type="FunFam" id="3.30.70.270:FF:000020">
    <property type="entry name" value="Transposon Tf2-6 polyprotein-like Protein"/>
    <property type="match status" value="1"/>
</dbReference>
<keyword evidence="5" id="KW-0540">Nuclease</keyword>
<dbReference type="Gene3D" id="2.40.70.10">
    <property type="entry name" value="Acid Proteases"/>
    <property type="match status" value="1"/>
</dbReference>
<dbReference type="Pfam" id="PF00665">
    <property type="entry name" value="rve"/>
    <property type="match status" value="1"/>
</dbReference>
<dbReference type="GO" id="GO:0004190">
    <property type="term" value="F:aspartic-type endopeptidase activity"/>
    <property type="evidence" value="ECO:0007669"/>
    <property type="project" value="UniProtKB-KW"/>
</dbReference>
<comment type="caution">
    <text evidence="15">The sequence shown here is derived from an EMBL/GenBank/DDBJ whole genome shotgun (WGS) entry which is preliminary data.</text>
</comment>
<keyword evidence="7" id="KW-0255">Endonuclease</keyword>
<dbReference type="GO" id="GO:0006508">
    <property type="term" value="P:proteolysis"/>
    <property type="evidence" value="ECO:0007669"/>
    <property type="project" value="UniProtKB-KW"/>
</dbReference>
<dbReference type="InterPro" id="IPR021109">
    <property type="entry name" value="Peptidase_aspartic_dom_sf"/>
</dbReference>
<dbReference type="InterPro" id="IPR041577">
    <property type="entry name" value="RT_RNaseH_2"/>
</dbReference>
<evidence type="ECO:0000256" key="4">
    <source>
        <dbReference type="ARBA" id="ARBA00022695"/>
    </source>
</evidence>
<feature type="domain" description="Reverse transcriptase" evidence="13">
    <location>
        <begin position="625"/>
        <end position="803"/>
    </location>
</feature>
<protein>
    <recommendedName>
        <fullName evidence="1">RNA-directed DNA polymerase</fullName>
        <ecNumber evidence="1">2.7.7.49</ecNumber>
    </recommendedName>
</protein>
<dbReference type="Gene3D" id="1.10.340.70">
    <property type="match status" value="1"/>
</dbReference>
<reference evidence="15 16" key="1">
    <citation type="submission" date="2023-11" db="EMBL/GenBank/DDBJ databases">
        <authorList>
            <person name="Hedman E."/>
            <person name="Englund M."/>
            <person name="Stromberg M."/>
            <person name="Nyberg Akerstrom W."/>
            <person name="Nylinder S."/>
            <person name="Jareborg N."/>
            <person name="Kallberg Y."/>
            <person name="Kronander E."/>
        </authorList>
    </citation>
    <scope>NUCLEOTIDE SEQUENCE [LARGE SCALE GENOMIC DNA]</scope>
</reference>
<keyword evidence="6" id="KW-0064">Aspartyl protease</keyword>
<keyword evidence="11" id="KW-0479">Metal-binding</keyword>
<dbReference type="FunFam" id="3.30.420.10:FF:000032">
    <property type="entry name" value="Retrovirus-related Pol polyprotein from transposon 297-like Protein"/>
    <property type="match status" value="1"/>
</dbReference>
<dbReference type="EC" id="2.7.7.49" evidence="1"/>
<evidence type="ECO:0000256" key="7">
    <source>
        <dbReference type="ARBA" id="ARBA00022759"/>
    </source>
</evidence>
<dbReference type="PANTHER" id="PTHR37984">
    <property type="entry name" value="PROTEIN CBG26694"/>
    <property type="match status" value="1"/>
</dbReference>
<evidence type="ECO:0000256" key="11">
    <source>
        <dbReference type="PROSITE-ProRule" id="PRU00047"/>
    </source>
</evidence>
<dbReference type="InterPro" id="IPR001878">
    <property type="entry name" value="Znf_CCHC"/>
</dbReference>
<keyword evidence="3" id="KW-0808">Transferase</keyword>
<dbReference type="InterPro" id="IPR001584">
    <property type="entry name" value="Integrase_cat-core"/>
</dbReference>
<accession>A0AAV1LHY2</accession>
<dbReference type="GO" id="GO:0003964">
    <property type="term" value="F:RNA-directed DNA polymerase activity"/>
    <property type="evidence" value="ECO:0007669"/>
    <property type="project" value="UniProtKB-KW"/>
</dbReference>
<evidence type="ECO:0000256" key="8">
    <source>
        <dbReference type="ARBA" id="ARBA00022918"/>
    </source>
</evidence>
<evidence type="ECO:0000256" key="9">
    <source>
        <dbReference type="ARBA" id="ARBA00023125"/>
    </source>
</evidence>
<dbReference type="PROSITE" id="PS50994">
    <property type="entry name" value="INTEGRASE"/>
    <property type="match status" value="1"/>
</dbReference>
<keyword evidence="7" id="KW-0378">Hydrolase</keyword>
<dbReference type="Gene3D" id="4.10.60.10">
    <property type="entry name" value="Zinc finger, CCHC-type"/>
    <property type="match status" value="1"/>
</dbReference>
<evidence type="ECO:0000256" key="2">
    <source>
        <dbReference type="ARBA" id="ARBA00022670"/>
    </source>
</evidence>
<keyword evidence="10" id="KW-0511">Multifunctional enzyme</keyword>
<organism evidence="15 16">
    <name type="scientific">Parnassius mnemosyne</name>
    <name type="common">clouded apollo</name>
    <dbReference type="NCBI Taxonomy" id="213953"/>
    <lineage>
        <taxon>Eukaryota</taxon>
        <taxon>Metazoa</taxon>
        <taxon>Ecdysozoa</taxon>
        <taxon>Arthropoda</taxon>
        <taxon>Hexapoda</taxon>
        <taxon>Insecta</taxon>
        <taxon>Pterygota</taxon>
        <taxon>Neoptera</taxon>
        <taxon>Endopterygota</taxon>
        <taxon>Lepidoptera</taxon>
        <taxon>Glossata</taxon>
        <taxon>Ditrysia</taxon>
        <taxon>Papilionoidea</taxon>
        <taxon>Papilionidae</taxon>
        <taxon>Parnassiinae</taxon>
        <taxon>Parnassini</taxon>
        <taxon>Parnassius</taxon>
        <taxon>Driopa</taxon>
    </lineage>
</organism>
<dbReference type="PROSITE" id="PS50878">
    <property type="entry name" value="RT_POL"/>
    <property type="match status" value="1"/>
</dbReference>
<dbReference type="Pfam" id="PF17921">
    <property type="entry name" value="Integrase_H2C2"/>
    <property type="match status" value="1"/>
</dbReference>
<evidence type="ECO:0000256" key="1">
    <source>
        <dbReference type="ARBA" id="ARBA00012493"/>
    </source>
</evidence>
<dbReference type="Gene3D" id="3.10.10.10">
    <property type="entry name" value="HIV Type 1 Reverse Transcriptase, subunit A, domain 1"/>
    <property type="match status" value="1"/>
</dbReference>
<evidence type="ECO:0000256" key="5">
    <source>
        <dbReference type="ARBA" id="ARBA00022722"/>
    </source>
</evidence>
<dbReference type="InterPro" id="IPR036397">
    <property type="entry name" value="RNaseH_sf"/>
</dbReference>
<dbReference type="GO" id="GO:0015074">
    <property type="term" value="P:DNA integration"/>
    <property type="evidence" value="ECO:0007669"/>
    <property type="project" value="InterPro"/>
</dbReference>
<dbReference type="SUPFAM" id="SSF53098">
    <property type="entry name" value="Ribonuclease H-like"/>
    <property type="match status" value="1"/>
</dbReference>
<evidence type="ECO:0000256" key="10">
    <source>
        <dbReference type="ARBA" id="ARBA00023268"/>
    </source>
</evidence>
<dbReference type="GO" id="GO:0004519">
    <property type="term" value="F:endonuclease activity"/>
    <property type="evidence" value="ECO:0007669"/>
    <property type="project" value="UniProtKB-KW"/>
</dbReference>
<keyword evidence="9" id="KW-0238">DNA-binding</keyword>
<dbReference type="EMBL" id="CAVLGL010000089">
    <property type="protein sequence ID" value="CAK1593649.1"/>
    <property type="molecule type" value="Genomic_DNA"/>
</dbReference>
<dbReference type="PANTHER" id="PTHR37984:SF5">
    <property type="entry name" value="PROTEIN NYNRIN-LIKE"/>
    <property type="match status" value="1"/>
</dbReference>
<dbReference type="GO" id="GO:0008270">
    <property type="term" value="F:zinc ion binding"/>
    <property type="evidence" value="ECO:0007669"/>
    <property type="project" value="UniProtKB-KW"/>
</dbReference>
<dbReference type="Gene3D" id="3.30.420.10">
    <property type="entry name" value="Ribonuclease H-like superfamily/Ribonuclease H"/>
    <property type="match status" value="1"/>
</dbReference>
<evidence type="ECO:0000313" key="16">
    <source>
        <dbReference type="Proteomes" id="UP001314205"/>
    </source>
</evidence>
<dbReference type="SUPFAM" id="SSF57756">
    <property type="entry name" value="Retrovirus zinc finger-like domains"/>
    <property type="match status" value="1"/>
</dbReference>
<dbReference type="Pfam" id="PF17919">
    <property type="entry name" value="RT_RNaseH_2"/>
    <property type="match status" value="1"/>
</dbReference>
<keyword evidence="2" id="KW-0645">Protease</keyword>
<dbReference type="GO" id="GO:0042575">
    <property type="term" value="C:DNA polymerase complex"/>
    <property type="evidence" value="ECO:0007669"/>
    <property type="project" value="UniProtKB-ARBA"/>
</dbReference>
<proteinExistence type="predicted"/>
<evidence type="ECO:0000256" key="3">
    <source>
        <dbReference type="ARBA" id="ARBA00022679"/>
    </source>
</evidence>
<keyword evidence="8" id="KW-0695">RNA-directed DNA polymerase</keyword>
<dbReference type="InterPro" id="IPR050951">
    <property type="entry name" value="Retrovirus_Pol_polyprotein"/>
</dbReference>
<sequence length="1458" mass="166168">MSGPYIHGLGENKRKYCRKRSRKNEENEESQIFFSSEDHAPAMEKKRRVSHVDAEVIPKFRPEDNTSNVSSWLHKIDQLGEIYGWDATEKQFLMQLRLRGSARRWYDDLDDYNLDWDGWKRALEMAFPRSTDFVSRLEEMLARTKKDSETMTNYFHDKLSLIKKCNIVGENAISCIIRGLPVELQANAKAYKCRTPQLLYYGYLSSFENYKRIEAATPMRKSLWKRGTTDGSSATDQQTGVRRCYICRRLGHVAQDCRSKQRCENCQRNGHTSATCWAVATPGSTQQRSSSLVSHILFTTTDVLCSVYKRHAYIGTEKLVVYIDTGSKLNILTQNKATLLKLPIAASTTVMRGFGGTCIQSLGRSQITVHIDKICLSGYVEITNYELSDIDLIIGQPMINQPGVSLVTTSSSAKFVETLAVDDCLKCVKLENLDYNCKFNVYLKCDVTLPAQSVSLIDVTVNIEPNDNLYFLTNSVYMQLGKLCYAIPGGIICIEGCLKFINMSNIPVSFPARKLIARAELVTLPPTNVQDVLNTDFSCLPDGYGNLPNKGEIDVGDLEKRDQDELLKLLNKYRYIFARDTRDLGCTDLVEMHIRTTTEKPVYFKPYRLSHKENEIVNSKVQDLIEAGIIRESTSEYASPVILVKKKGGDYRLCVDYRALNSHTIKDRFPLPHIDDQISKLAGKFYFTTLDLAQGYYQVRLADDSTHKTAFVTPSGHYEFLKVPFGLANAPAVFSRLISIALKDVRNEVAIYLDDIMLPTVTVEAGIQLLDRVLGLLQKAGLKLNLKKCSFLKASVNYLGHEISAGTIRPGQAKIKCVSEYRRPKNVHEIRQFIGLTSYFRKFIRGFAEIALPLTKLTKKNMDWHWGPEQENAFQCLKLRLIERPVLGIYDSKAVTELHTDASKLGLGGILMQQQPDGSIKPIAYFSRVTSKEEQFYHSYELETLAVVESLKRFRIYLVGIPVKVITDCAALRTTLVKKDLIPRIARWWLTIQDYDLEIVYRPGERMKHVDALSRNPLTEHIFQIDESDWLVTLQLQDDNIQHIITQLREQTTNPDVNNNYVIKDNALFRKTLHGERFVIPKLAKYGLLQKYHDQIGHPGFERCEKTIKAQFWFIGMTRFIRKYIKSCLQCAYGKSEYGKKQGELYPIEKVSVPMHTLHADHLGPFVKTRNGNTYVLVVIDSFTKFVFAKALRNCSSVETIKHLKEIITMFGYPNRIITDRGKAFTSRYFKQFAEETQFKHVLNAIASPRSNGQVERVNRTIIDGLNTMSESENTWDENLSDVLWGINNTPNSTTSFPPFKLLFGHENSRLPAYPKGDPKDFAIQQQALQDRRKSAKLNIDKNMTLMKKRFDKSRKTCNKYSVGQLVLWKGGTSIDTSAKVCQKLKSLYTGPYRVCKAEQTIDRYTICSVKGMKGYRKFSAVVRGEVLRPYKSIISDADSSSTDGEVDRDDLIDLLEG</sequence>
<dbReference type="InterPro" id="IPR036875">
    <property type="entry name" value="Znf_CCHC_sf"/>
</dbReference>
<keyword evidence="4" id="KW-0548">Nucleotidyltransferase</keyword>
<dbReference type="Pfam" id="PF00078">
    <property type="entry name" value="RVT_1"/>
    <property type="match status" value="1"/>
</dbReference>
<dbReference type="InterPro" id="IPR012337">
    <property type="entry name" value="RNaseH-like_sf"/>
</dbReference>
<dbReference type="SMART" id="SM00343">
    <property type="entry name" value="ZnF_C2HC"/>
    <property type="match status" value="2"/>
</dbReference>
<dbReference type="Pfam" id="PF00098">
    <property type="entry name" value="zf-CCHC"/>
    <property type="match status" value="1"/>
</dbReference>
<evidence type="ECO:0000256" key="6">
    <source>
        <dbReference type="ARBA" id="ARBA00022750"/>
    </source>
</evidence>
<dbReference type="CDD" id="cd01647">
    <property type="entry name" value="RT_LTR"/>
    <property type="match status" value="1"/>
</dbReference>
<dbReference type="SUPFAM" id="SSF56672">
    <property type="entry name" value="DNA/RNA polymerases"/>
    <property type="match status" value="1"/>
</dbReference>
<dbReference type="InterPro" id="IPR041588">
    <property type="entry name" value="Integrase_H2C2"/>
</dbReference>
<dbReference type="SUPFAM" id="SSF50630">
    <property type="entry name" value="Acid proteases"/>
    <property type="match status" value="1"/>
</dbReference>
<dbReference type="PROSITE" id="PS50158">
    <property type="entry name" value="ZF_CCHC"/>
    <property type="match status" value="1"/>
</dbReference>
<dbReference type="InterPro" id="IPR043128">
    <property type="entry name" value="Rev_trsase/Diguanyl_cyclase"/>
</dbReference>
<dbReference type="FunFam" id="3.10.20.370:FF:000001">
    <property type="entry name" value="Retrovirus-related Pol polyprotein from transposon 17.6-like protein"/>
    <property type="match status" value="1"/>
</dbReference>